<feature type="domain" description="AB hydrolase-1" evidence="1">
    <location>
        <begin position="84"/>
        <end position="342"/>
    </location>
</feature>
<evidence type="ECO:0000313" key="2">
    <source>
        <dbReference type="EMBL" id="EPE04477.1"/>
    </source>
</evidence>
<evidence type="ECO:0000313" key="3">
    <source>
        <dbReference type="Proteomes" id="UP000016923"/>
    </source>
</evidence>
<dbReference type="Proteomes" id="UP000016923">
    <property type="component" value="Unassembled WGS sequence"/>
</dbReference>
<dbReference type="GO" id="GO:0016740">
    <property type="term" value="F:transferase activity"/>
    <property type="evidence" value="ECO:0007669"/>
    <property type="project" value="UniProtKB-KW"/>
</dbReference>
<dbReference type="eggNOG" id="KOG4178">
    <property type="taxonomic scope" value="Eukaryota"/>
</dbReference>
<dbReference type="SUPFAM" id="SSF53474">
    <property type="entry name" value="alpha/beta-Hydrolases"/>
    <property type="match status" value="1"/>
</dbReference>
<dbReference type="HOGENOM" id="CLU_020336_20_1_1"/>
<protein>
    <submittedName>
        <fullName evidence="2">Glycylpeptide n-tetradecanoyltransferase</fullName>
    </submittedName>
</protein>
<dbReference type="AlphaFoldDB" id="S3BVA7"/>
<dbReference type="InterPro" id="IPR050471">
    <property type="entry name" value="AB_hydrolase"/>
</dbReference>
<dbReference type="OrthoDB" id="19657at2759"/>
<evidence type="ECO:0000259" key="1">
    <source>
        <dbReference type="Pfam" id="PF00561"/>
    </source>
</evidence>
<keyword evidence="2" id="KW-0808">Transferase</keyword>
<dbReference type="PANTHER" id="PTHR43433:SF5">
    <property type="entry name" value="AB HYDROLASE-1 DOMAIN-CONTAINING PROTEIN"/>
    <property type="match status" value="1"/>
</dbReference>
<name>S3BVA7_OPHP1</name>
<reference evidence="2 3" key="1">
    <citation type="journal article" date="2013" name="BMC Genomics">
        <title>The genome and transcriptome of the pine saprophyte Ophiostoma piceae, and a comparison with the bark beetle-associated pine pathogen Grosmannia clavigera.</title>
        <authorList>
            <person name="Haridas S."/>
            <person name="Wang Y."/>
            <person name="Lim L."/>
            <person name="Massoumi Alamouti S."/>
            <person name="Jackman S."/>
            <person name="Docking R."/>
            <person name="Robertson G."/>
            <person name="Birol I."/>
            <person name="Bohlmann J."/>
            <person name="Breuil C."/>
        </authorList>
    </citation>
    <scope>NUCLEOTIDE SEQUENCE [LARGE SCALE GENOMIC DNA]</scope>
    <source>
        <strain evidence="2 3">UAMH 11346</strain>
    </source>
</reference>
<proteinExistence type="predicted"/>
<organism evidence="2 3">
    <name type="scientific">Ophiostoma piceae (strain UAMH 11346)</name>
    <name type="common">Sap stain fungus</name>
    <dbReference type="NCBI Taxonomy" id="1262450"/>
    <lineage>
        <taxon>Eukaryota</taxon>
        <taxon>Fungi</taxon>
        <taxon>Dikarya</taxon>
        <taxon>Ascomycota</taxon>
        <taxon>Pezizomycotina</taxon>
        <taxon>Sordariomycetes</taxon>
        <taxon>Sordariomycetidae</taxon>
        <taxon>Ophiostomatales</taxon>
        <taxon>Ophiostomataceae</taxon>
        <taxon>Ophiostoma</taxon>
    </lineage>
</organism>
<dbReference type="PANTHER" id="PTHR43433">
    <property type="entry name" value="HYDROLASE, ALPHA/BETA FOLD FAMILY PROTEIN"/>
    <property type="match status" value="1"/>
</dbReference>
<dbReference type="VEuPathDB" id="FungiDB:F503_03539"/>
<dbReference type="InterPro" id="IPR000073">
    <property type="entry name" value="AB_hydrolase_1"/>
</dbReference>
<dbReference type="Gene3D" id="3.40.50.1820">
    <property type="entry name" value="alpha/beta hydrolase"/>
    <property type="match status" value="1"/>
</dbReference>
<dbReference type="Pfam" id="PF00561">
    <property type="entry name" value="Abhydrolase_1"/>
    <property type="match status" value="1"/>
</dbReference>
<dbReference type="EMBL" id="KE148160">
    <property type="protein sequence ID" value="EPE04477.1"/>
    <property type="molecule type" value="Genomic_DNA"/>
</dbReference>
<dbReference type="OMA" id="MLTFRHG"/>
<dbReference type="STRING" id="1262450.S3BVA7"/>
<dbReference type="InterPro" id="IPR029058">
    <property type="entry name" value="AB_hydrolase_fold"/>
</dbReference>
<accession>S3BVA7</accession>
<keyword evidence="3" id="KW-1185">Reference proteome</keyword>
<gene>
    <name evidence="2" type="ORF">F503_03539</name>
</gene>
<sequence>MDLSNVTTVEETLKHPSFYDATWNLQPTRSGHLPVAAGRGGPLSIGWEVHGEGPIQIVFVMGLGSFKSAWQRQTLYFGHEHYKEYSVLVLDNRGMGDSDKPLMRYSTKEMALDAVEVLEHVGFIDPNGPADSRSVHIVGVSMGGMISQELACLIPGHIASLSLCCTASAIENTSPTIWENIASRAALIIPKGVEESVRGTAGRIFSLDYLVKPDDAQVPAKGTHLVGPPVRPADAPATTSKADWYQMFDSNYQRFVAQEMNKRKDPRFSTKGFLLQLIACGWHHKSTEQLAAIGDAVGRERILVIHGTADQMISVPHGRKLIDSIKPAQSYIVEGMGHAPLAERCAWYNQTLADHFANGEKLSGRTPKE</sequence>